<dbReference type="InterPro" id="IPR029086">
    <property type="entry name" value="Imm19"/>
</dbReference>
<dbReference type="Pfam" id="PF15563">
    <property type="entry name" value="Imm19"/>
    <property type="match status" value="1"/>
</dbReference>
<dbReference type="Proteomes" id="UP000250831">
    <property type="component" value="Unassembled WGS sequence"/>
</dbReference>
<comment type="caution">
    <text evidence="1">The sequence shown here is derived from an EMBL/GenBank/DDBJ whole genome shotgun (WGS) entry which is preliminary data.</text>
</comment>
<evidence type="ECO:0000313" key="1">
    <source>
        <dbReference type="EMBL" id="PUV25531.1"/>
    </source>
</evidence>
<sequence>MDKRISIEELEGNVFFWYYYLCWFRGYDAENELNIDEALEVMQIDTEDFANWEQFFFPPKTDDEVLRYITEDLTEELSIHIQFRSNAIVFFLNDNYIGNLGGHFEAWFFTLDELKSFARYPLLFLLFMPMLGITAEQKQETLTLVAKHLTAIPVFADHALYIASCITNGLVMTNGFIQHDALGFINDQNHSVRNINQYPAGKEDFTVLNRILKQFVQEN</sequence>
<accession>A0A363NXZ0</accession>
<name>A0A363NXZ0_9SPHI</name>
<gene>
    <name evidence="1" type="ORF">DCO56_00615</name>
</gene>
<dbReference type="AlphaFoldDB" id="A0A363NXZ0"/>
<proteinExistence type="predicted"/>
<dbReference type="OrthoDB" id="2080912at2"/>
<organism evidence="1 2">
    <name type="scientific">Sphingobacterium athyrii</name>
    <dbReference type="NCBI Taxonomy" id="2152717"/>
    <lineage>
        <taxon>Bacteria</taxon>
        <taxon>Pseudomonadati</taxon>
        <taxon>Bacteroidota</taxon>
        <taxon>Sphingobacteriia</taxon>
        <taxon>Sphingobacteriales</taxon>
        <taxon>Sphingobacteriaceae</taxon>
        <taxon>Sphingobacterium</taxon>
    </lineage>
</organism>
<keyword evidence="2" id="KW-1185">Reference proteome</keyword>
<dbReference type="RefSeq" id="WP_108631852.1">
    <property type="nucleotide sequence ID" value="NZ_DAMCKI010000004.1"/>
</dbReference>
<evidence type="ECO:0000313" key="2">
    <source>
        <dbReference type="Proteomes" id="UP000250831"/>
    </source>
</evidence>
<dbReference type="EMBL" id="QCXX01000001">
    <property type="protein sequence ID" value="PUV25531.1"/>
    <property type="molecule type" value="Genomic_DNA"/>
</dbReference>
<reference evidence="1 2" key="1">
    <citation type="submission" date="2018-04" db="EMBL/GenBank/DDBJ databases">
        <title>Sphingobacterium sp. M46 Genome.</title>
        <authorList>
            <person name="Cheng J."/>
            <person name="Li Y."/>
        </authorList>
    </citation>
    <scope>NUCLEOTIDE SEQUENCE [LARGE SCALE GENOMIC DNA]</scope>
    <source>
        <strain evidence="1 2">M46</strain>
    </source>
</reference>
<protein>
    <recommendedName>
        <fullName evidence="3">Immunity protein 19</fullName>
    </recommendedName>
</protein>
<evidence type="ECO:0008006" key="3">
    <source>
        <dbReference type="Google" id="ProtNLM"/>
    </source>
</evidence>